<accession>A0A327RLD1</accession>
<keyword evidence="1" id="KW-1133">Transmembrane helix</keyword>
<organism evidence="2 3">
    <name type="scientific">Olleya aquimaris</name>
    <dbReference type="NCBI Taxonomy" id="639310"/>
    <lineage>
        <taxon>Bacteria</taxon>
        <taxon>Pseudomonadati</taxon>
        <taxon>Bacteroidota</taxon>
        <taxon>Flavobacteriia</taxon>
        <taxon>Flavobacteriales</taxon>
        <taxon>Flavobacteriaceae</taxon>
    </lineage>
</organism>
<keyword evidence="1" id="KW-0812">Transmembrane</keyword>
<evidence type="ECO:0000313" key="2">
    <source>
        <dbReference type="EMBL" id="RAJ17005.1"/>
    </source>
</evidence>
<dbReference type="AlphaFoldDB" id="A0A327RLD1"/>
<dbReference type="OrthoDB" id="1397282at2"/>
<comment type="caution">
    <text evidence="2">The sequence shown here is derived from an EMBL/GenBank/DDBJ whole genome shotgun (WGS) entry which is preliminary data.</text>
</comment>
<keyword evidence="1" id="KW-0472">Membrane</keyword>
<feature type="transmembrane region" description="Helical" evidence="1">
    <location>
        <begin position="9"/>
        <end position="25"/>
    </location>
</feature>
<evidence type="ECO:0000256" key="1">
    <source>
        <dbReference type="SAM" id="Phobius"/>
    </source>
</evidence>
<keyword evidence="3" id="KW-1185">Reference proteome</keyword>
<feature type="transmembrane region" description="Helical" evidence="1">
    <location>
        <begin position="221"/>
        <end position="239"/>
    </location>
</feature>
<gene>
    <name evidence="2" type="ORF">LY08_00783</name>
</gene>
<feature type="transmembrane region" description="Helical" evidence="1">
    <location>
        <begin position="189"/>
        <end position="209"/>
    </location>
</feature>
<dbReference type="Proteomes" id="UP000248703">
    <property type="component" value="Unassembled WGS sequence"/>
</dbReference>
<feature type="transmembrane region" description="Helical" evidence="1">
    <location>
        <begin position="94"/>
        <end position="113"/>
    </location>
</feature>
<feature type="transmembrane region" description="Helical" evidence="1">
    <location>
        <begin position="344"/>
        <end position="362"/>
    </location>
</feature>
<dbReference type="EMBL" id="QLLO01000002">
    <property type="protein sequence ID" value="RAJ17005.1"/>
    <property type="molecule type" value="Genomic_DNA"/>
</dbReference>
<sequence>MKRLSKQKLLVIIVFNLIIAVAYYIDNLDANYSELSSDIQNIIPVAQKFDNPELFQDDLYLDDINNVKYYTPFYVQSLRFIATFTNYNYVQAVNVLGFICHVTFGILWFFLLFRFVNNFWVAFLVSILIRGVIWLPGLEIWGISDLWTIMPRTVYISLLPLPFLILSNSFSKVLLASFLIGLIFNFHPITGLGGILLFISFLILSSIYFQKKERFTLRNLFLVLVTVALGMIPFVFTYFGKTSSEVTYSIEEFNKAFSARIPDYFNQPFQFLKQWLQLKTLFFILPLIVFYVLSYKNQIQHKKAKLLVLLTVILILIPTISVPVEQLVNKLLGLNLRLSFQLIRVQKVAVIPGFFAWAFILERIINTNKNRLKYAPYVVGTYLVLLVFSQSVWLKKVPFFGEDISKTILPHNLSAFSTEKDTELAIDRMAKYINKNTNSTDILCASYIYRGATKRSVVFDGKGASMLIEGNPQQFILWHKRQETINSLNNTQAIVDYLKQFNVDYFVTRNKNVPAILIHTEGSISLYKL</sequence>
<evidence type="ECO:0008006" key="4">
    <source>
        <dbReference type="Google" id="ProtNLM"/>
    </source>
</evidence>
<dbReference type="RefSeq" id="WP_111659120.1">
    <property type="nucleotide sequence ID" value="NZ_QLLO01000002.1"/>
</dbReference>
<feature type="transmembrane region" description="Helical" evidence="1">
    <location>
        <begin position="374"/>
        <end position="394"/>
    </location>
</feature>
<name>A0A327RLD1_9FLAO</name>
<proteinExistence type="predicted"/>
<protein>
    <recommendedName>
        <fullName evidence="4">Glycosyltransferase RgtA/B/C/D-like domain-containing protein</fullName>
    </recommendedName>
</protein>
<evidence type="ECO:0000313" key="3">
    <source>
        <dbReference type="Proteomes" id="UP000248703"/>
    </source>
</evidence>
<feature type="transmembrane region" description="Helical" evidence="1">
    <location>
        <begin position="119"/>
        <end position="142"/>
    </location>
</feature>
<feature type="transmembrane region" description="Helical" evidence="1">
    <location>
        <begin position="306"/>
        <end position="324"/>
    </location>
</feature>
<feature type="transmembrane region" description="Helical" evidence="1">
    <location>
        <begin position="275"/>
        <end position="294"/>
    </location>
</feature>
<reference evidence="2 3" key="1">
    <citation type="submission" date="2018-06" db="EMBL/GenBank/DDBJ databases">
        <title>Genomic Encyclopedia of Archaeal and Bacterial Type Strains, Phase II (KMG-II): from individual species to whole genera.</title>
        <authorList>
            <person name="Goeker M."/>
        </authorList>
    </citation>
    <scope>NUCLEOTIDE SEQUENCE [LARGE SCALE GENOMIC DNA]</scope>
    <source>
        <strain evidence="2 3">DSM 24464</strain>
    </source>
</reference>